<comment type="cofactor">
    <cofactor evidence="1">
        <name>Mg(2+)</name>
        <dbReference type="ChEBI" id="CHEBI:18420"/>
    </cofactor>
</comment>
<comment type="caution">
    <text evidence="20">The sequence shown here is derived from an EMBL/GenBank/DDBJ whole genome shotgun (WGS) entry which is preliminary data.</text>
</comment>
<evidence type="ECO:0000256" key="9">
    <source>
        <dbReference type="ARBA" id="ARBA00022741"/>
    </source>
</evidence>
<keyword evidence="4" id="KW-0813">Transport</keyword>
<comment type="similarity">
    <text evidence="3">Belongs to the TRAFAC class TrmE-Era-EngA-EngB-Septin-like GTPase superfamily. AIG1/Toc34/Toc159-like paraseptin GTPase family. IAN subfamily.</text>
</comment>
<dbReference type="InterPro" id="IPR006703">
    <property type="entry name" value="G_AIG1"/>
</dbReference>
<name>A0A3M6U987_POCDA</name>
<evidence type="ECO:0000256" key="18">
    <source>
        <dbReference type="SAM" id="MobiDB-lite"/>
    </source>
</evidence>
<dbReference type="Gene3D" id="3.40.50.300">
    <property type="entry name" value="P-loop containing nucleotide triphosphate hydrolases"/>
    <property type="match status" value="3"/>
</dbReference>
<keyword evidence="15" id="KW-0342">GTP-binding</keyword>
<keyword evidence="10" id="KW-0378">Hydrolase</keyword>
<dbReference type="InterPro" id="IPR027417">
    <property type="entry name" value="P-loop_NTPase"/>
</dbReference>
<dbReference type="InterPro" id="IPR045058">
    <property type="entry name" value="GIMA/IAN/Toc"/>
</dbReference>
<evidence type="ECO:0000313" key="21">
    <source>
        <dbReference type="Proteomes" id="UP000275408"/>
    </source>
</evidence>
<evidence type="ECO:0000256" key="10">
    <source>
        <dbReference type="ARBA" id="ARBA00022801"/>
    </source>
</evidence>
<dbReference type="AlphaFoldDB" id="A0A3M6U987"/>
<dbReference type="GO" id="GO:0015031">
    <property type="term" value="P:protein transport"/>
    <property type="evidence" value="ECO:0007669"/>
    <property type="project" value="UniProtKB-KW"/>
</dbReference>
<evidence type="ECO:0000256" key="12">
    <source>
        <dbReference type="ARBA" id="ARBA00022842"/>
    </source>
</evidence>
<keyword evidence="7" id="KW-0812">Transmembrane</keyword>
<dbReference type="PANTHER" id="PTHR10903:SF135">
    <property type="entry name" value="TRANSLOCASE OF CHLOROPLAST 120, CHLOROPLASTIC-RELATED"/>
    <property type="match status" value="1"/>
</dbReference>
<dbReference type="Pfam" id="PF04548">
    <property type="entry name" value="AIG1"/>
    <property type="match status" value="3"/>
</dbReference>
<keyword evidence="14" id="KW-1133">Transmembrane helix</keyword>
<reference evidence="20 21" key="1">
    <citation type="journal article" date="2018" name="Sci. Rep.">
        <title>Comparative analysis of the Pocillopora damicornis genome highlights role of immune system in coral evolution.</title>
        <authorList>
            <person name="Cunning R."/>
            <person name="Bay R.A."/>
            <person name="Gillette P."/>
            <person name="Baker A.C."/>
            <person name="Traylor-Knowles N."/>
        </authorList>
    </citation>
    <scope>NUCLEOTIDE SEQUENCE [LARGE SCALE GENOMIC DNA]</scope>
    <source>
        <strain evidence="20">RSMAS</strain>
        <tissue evidence="20">Whole animal</tissue>
    </source>
</reference>
<evidence type="ECO:0000256" key="5">
    <source>
        <dbReference type="ARBA" id="ARBA00022528"/>
    </source>
</evidence>
<keyword evidence="11" id="KW-1002">Plastid outer membrane</keyword>
<organism evidence="20 21">
    <name type="scientific">Pocillopora damicornis</name>
    <name type="common">Cauliflower coral</name>
    <name type="synonym">Millepora damicornis</name>
    <dbReference type="NCBI Taxonomy" id="46731"/>
    <lineage>
        <taxon>Eukaryota</taxon>
        <taxon>Metazoa</taxon>
        <taxon>Cnidaria</taxon>
        <taxon>Anthozoa</taxon>
        <taxon>Hexacorallia</taxon>
        <taxon>Scleractinia</taxon>
        <taxon>Astrocoeniina</taxon>
        <taxon>Pocilloporidae</taxon>
        <taxon>Pocillopora</taxon>
    </lineage>
</organism>
<accession>A0A3M6U987</accession>
<dbReference type="Proteomes" id="UP000275408">
    <property type="component" value="Unassembled WGS sequence"/>
</dbReference>
<evidence type="ECO:0000256" key="11">
    <source>
        <dbReference type="ARBA" id="ARBA00022805"/>
    </source>
</evidence>
<evidence type="ECO:0000256" key="17">
    <source>
        <dbReference type="ARBA" id="ARBA00024013"/>
    </source>
</evidence>
<dbReference type="OrthoDB" id="5985928at2759"/>
<evidence type="ECO:0000256" key="1">
    <source>
        <dbReference type="ARBA" id="ARBA00001946"/>
    </source>
</evidence>
<evidence type="ECO:0000256" key="7">
    <source>
        <dbReference type="ARBA" id="ARBA00022692"/>
    </source>
</evidence>
<evidence type="ECO:0000256" key="4">
    <source>
        <dbReference type="ARBA" id="ARBA00022448"/>
    </source>
</evidence>
<dbReference type="GO" id="GO:0005525">
    <property type="term" value="F:GTP binding"/>
    <property type="evidence" value="ECO:0007669"/>
    <property type="project" value="UniProtKB-KW"/>
</dbReference>
<protein>
    <recommendedName>
        <fullName evidence="19">AIG1-type G domain-containing protein</fullName>
    </recommendedName>
</protein>
<keyword evidence="16" id="KW-0472">Membrane</keyword>
<dbReference type="PROSITE" id="PS51720">
    <property type="entry name" value="G_AIG1"/>
    <property type="match status" value="1"/>
</dbReference>
<keyword evidence="12" id="KW-0460">Magnesium</keyword>
<dbReference type="STRING" id="46731.A0A3M6U987"/>
<keyword evidence="13" id="KW-0653">Protein transport</keyword>
<keyword evidence="9" id="KW-0547">Nucleotide-binding</keyword>
<proteinExistence type="inferred from homology"/>
<evidence type="ECO:0000256" key="15">
    <source>
        <dbReference type="ARBA" id="ARBA00023134"/>
    </source>
</evidence>
<dbReference type="PANTHER" id="PTHR10903">
    <property type="entry name" value="GTPASE, IMAP FAMILY MEMBER-RELATED"/>
    <property type="match status" value="1"/>
</dbReference>
<feature type="region of interest" description="Disordered" evidence="18">
    <location>
        <begin position="877"/>
        <end position="897"/>
    </location>
</feature>
<feature type="domain" description="AIG1-type G" evidence="19">
    <location>
        <begin position="372"/>
        <end position="602"/>
    </location>
</feature>
<evidence type="ECO:0000259" key="19">
    <source>
        <dbReference type="PROSITE" id="PS51720"/>
    </source>
</evidence>
<comment type="subcellular location">
    <subcellularLocation>
        <location evidence="2">Membrane</location>
        <topology evidence="2">Single-pass membrane protein</topology>
    </subcellularLocation>
    <subcellularLocation>
        <location evidence="17">Plastid</location>
        <location evidence="17">Chloroplast outer membrane</location>
    </subcellularLocation>
</comment>
<dbReference type="EMBL" id="RCHS01001996">
    <property type="protein sequence ID" value="RMX50252.1"/>
    <property type="molecule type" value="Genomic_DNA"/>
</dbReference>
<dbReference type="SUPFAM" id="SSF52540">
    <property type="entry name" value="P-loop containing nucleoside triphosphate hydrolases"/>
    <property type="match status" value="3"/>
</dbReference>
<dbReference type="GO" id="GO:0016787">
    <property type="term" value="F:hydrolase activity"/>
    <property type="evidence" value="ECO:0007669"/>
    <property type="project" value="UniProtKB-KW"/>
</dbReference>
<evidence type="ECO:0000256" key="6">
    <source>
        <dbReference type="ARBA" id="ARBA00022640"/>
    </source>
</evidence>
<dbReference type="GO" id="GO:0046872">
    <property type="term" value="F:metal ion binding"/>
    <property type="evidence" value="ECO:0007669"/>
    <property type="project" value="UniProtKB-KW"/>
</dbReference>
<keyword evidence="5" id="KW-0150">Chloroplast</keyword>
<feature type="region of interest" description="Disordered" evidence="18">
    <location>
        <begin position="256"/>
        <end position="281"/>
    </location>
</feature>
<evidence type="ECO:0000256" key="16">
    <source>
        <dbReference type="ARBA" id="ARBA00023136"/>
    </source>
</evidence>
<evidence type="ECO:0000256" key="2">
    <source>
        <dbReference type="ARBA" id="ARBA00004167"/>
    </source>
</evidence>
<keyword evidence="8" id="KW-0479">Metal-binding</keyword>
<keyword evidence="6" id="KW-0934">Plastid</keyword>
<evidence type="ECO:0000256" key="13">
    <source>
        <dbReference type="ARBA" id="ARBA00022927"/>
    </source>
</evidence>
<evidence type="ECO:0000256" key="3">
    <source>
        <dbReference type="ARBA" id="ARBA00008535"/>
    </source>
</evidence>
<gene>
    <name evidence="20" type="ORF">pdam_00017205</name>
</gene>
<keyword evidence="21" id="KW-1185">Reference proteome</keyword>
<sequence>MAKIVPAVQLARMLKVAPCTDARTVVNAYEVVKNGVTITVFDTPGLADATGNDEEYLRKIKEKVTHFDLFLYCIEMTTKRFRTDDLETIKKLTEALGEKLWEHALVVLTFANEVPLSPTKKTADVPEVTVFNDRFLAFKRTIKKHLFDIGVAEMTVTNLPFTPAGELDDPRLPDREDWLTAFWIAAFKRINRNAKAAFLMANVDRILISSTIGEGNEESKVREDGKLSTEENNAITELRAKLKENAFDEELTRCLEKTETSDEPEEDCPTSPGQGAKVSGPSIKVDETCSEGLFKEMFGDVTGNLIGALTGAKFGRKYQTFFGWFTKLCYQEWHRKGPQRKVLMPRQLKFARLYLVQKNLEYQIEQFVSSGGQTVNILLSGKTGVGKSHLTNALIGENLAAEGYDIDPQTNDVTAYEVVKNGVTITVFDTPGLADATGNDEEYLRKIKEKVTHFDLFLFCTEMTSKRFRTDDLETIKKLTEALGEKLWDHALVVLTFANEVSLSPTKTTDDVPEVTVFNDRYLAFKKAIKKHLVAIGVPEITVTNSLLSRMAQEGTSEKSSADASTTEVGQIIFGAKNLEYQIEEFVSSGGQTVNILLSGKTGVGKSYLTNALIGENVAAEGYDIDPQTDNVTAYEVVKNGISITVFDTPGLADATGNDEEYLRKIKEKVTHLDLFLFCTEMTSRRFRTDDLETIKKLTETLGEKLWEHALVVLTFANEVSLLPAKKKDNVPEVTFFNDRFLAFKKAIKKHLVAIGVPEITVTNVPFTPAGELDDPRLPDREDWLTAFWIAAFKRINRNAKAAFLMANVDRISFSSTFGEGNEESKVRKDGKVVNLGQSSNVSMEESNAMKEFRAKLKKNDFDKRLSRCLVKTETFDGPEEECPTSAGQDAKVSGPSINVDETYSEELIKEMLGDVPVQLVDELAGDNFDRKYQTLFDRLTKYFKKSYPTS</sequence>
<evidence type="ECO:0000313" key="20">
    <source>
        <dbReference type="EMBL" id="RMX50252.1"/>
    </source>
</evidence>
<evidence type="ECO:0000256" key="8">
    <source>
        <dbReference type="ARBA" id="ARBA00022723"/>
    </source>
</evidence>
<evidence type="ECO:0000256" key="14">
    <source>
        <dbReference type="ARBA" id="ARBA00022989"/>
    </source>
</evidence>
<dbReference type="GO" id="GO:0016020">
    <property type="term" value="C:membrane"/>
    <property type="evidence" value="ECO:0007669"/>
    <property type="project" value="UniProtKB-SubCell"/>
</dbReference>